<sequence>MEKVERKICVDPKFFDLEIYAIYYAAYDLLGEKTWEIVWKAGEIVYNEIKDEIGASSAKDPFEALKKLAHWLKKVGYVEDIDVRKISEDEFEYTMLNPIITPGAKRLIEQGRVPAHISTALMFAALKQFGLKAKMIGNPKFQPDGRAIERWKLVKLE</sequence>
<evidence type="ECO:0000313" key="1">
    <source>
        <dbReference type="EMBL" id="RLE52844.1"/>
    </source>
</evidence>
<accession>A0A497EZL1</accession>
<protein>
    <submittedName>
        <fullName evidence="1">Uncharacterized protein</fullName>
    </submittedName>
</protein>
<reference evidence="1 2" key="1">
    <citation type="submission" date="2018-06" db="EMBL/GenBank/DDBJ databases">
        <title>Extensive metabolic versatility and redundancy in microbially diverse, dynamic hydrothermal sediments.</title>
        <authorList>
            <person name="Dombrowski N."/>
            <person name="Teske A."/>
            <person name="Baker B.J."/>
        </authorList>
    </citation>
    <scope>NUCLEOTIDE SEQUENCE [LARGE SCALE GENOMIC DNA]</scope>
    <source>
        <strain evidence="1">B20_G2</strain>
    </source>
</reference>
<comment type="caution">
    <text evidence="1">The sequence shown here is derived from an EMBL/GenBank/DDBJ whole genome shotgun (WGS) entry which is preliminary data.</text>
</comment>
<dbReference type="AlphaFoldDB" id="A0A497EZL1"/>
<gene>
    <name evidence="1" type="ORF">DRJ26_04170</name>
</gene>
<dbReference type="Proteomes" id="UP000269499">
    <property type="component" value="Unassembled WGS sequence"/>
</dbReference>
<name>A0A497EZL1_9CREN</name>
<dbReference type="EMBL" id="QMRA01000095">
    <property type="protein sequence ID" value="RLE52844.1"/>
    <property type="molecule type" value="Genomic_DNA"/>
</dbReference>
<proteinExistence type="predicted"/>
<organism evidence="1 2">
    <name type="scientific">Thermoproteota archaeon</name>
    <dbReference type="NCBI Taxonomy" id="2056631"/>
    <lineage>
        <taxon>Archaea</taxon>
        <taxon>Thermoproteota</taxon>
    </lineage>
</organism>
<evidence type="ECO:0000313" key="2">
    <source>
        <dbReference type="Proteomes" id="UP000269499"/>
    </source>
</evidence>